<keyword evidence="2" id="KW-1185">Reference proteome</keyword>
<dbReference type="Proteomes" id="UP000314011">
    <property type="component" value="Unassembled WGS sequence"/>
</dbReference>
<dbReference type="OrthoDB" id="7280289at2"/>
<comment type="caution">
    <text evidence="1">The sequence shown here is derived from an EMBL/GenBank/DDBJ whole genome shotgun (WGS) entry which is preliminary data.</text>
</comment>
<dbReference type="AlphaFoldDB" id="A0A5C5G7H8"/>
<gene>
    <name evidence="1" type="ORF">FHY64_18980</name>
</gene>
<evidence type="ECO:0000313" key="1">
    <source>
        <dbReference type="EMBL" id="TNY30664.1"/>
    </source>
</evidence>
<dbReference type="RefSeq" id="WP_140197459.1">
    <property type="nucleotide sequence ID" value="NZ_CP065915.1"/>
</dbReference>
<protein>
    <submittedName>
        <fullName evidence="1">STAS domain-containing protein</fullName>
    </submittedName>
</protein>
<reference evidence="1 2" key="1">
    <citation type="submission" date="2019-06" db="EMBL/GenBank/DDBJ databases">
        <title>Genome of new Rhodobacteraceae sp. SM1903.</title>
        <authorList>
            <person name="Ren X."/>
        </authorList>
    </citation>
    <scope>NUCLEOTIDE SEQUENCE [LARGE SCALE GENOMIC DNA]</scope>
    <source>
        <strain evidence="1 2">SM1903</strain>
    </source>
</reference>
<proteinExistence type="predicted"/>
<name>A0A5C5G7H8_9RHOB</name>
<accession>A0A5C5G7H8</accession>
<organism evidence="1 2">
    <name type="scientific">Pelagovum pacificum</name>
    <dbReference type="NCBI Taxonomy" id="2588711"/>
    <lineage>
        <taxon>Bacteria</taxon>
        <taxon>Pseudomonadati</taxon>
        <taxon>Pseudomonadota</taxon>
        <taxon>Alphaproteobacteria</taxon>
        <taxon>Rhodobacterales</taxon>
        <taxon>Paracoccaceae</taxon>
        <taxon>Pelagovum</taxon>
    </lineage>
</organism>
<sequence length="95" mass="10132">MDSQRQSFDLPPTATHDACAQVHDFLVAARGQPVTLAADKVTRTSTRLALLVATARRQWARDGHPFEVATPSEAFASGLATLGLTSAVLQTEDAQ</sequence>
<evidence type="ECO:0000313" key="2">
    <source>
        <dbReference type="Proteomes" id="UP000314011"/>
    </source>
</evidence>
<dbReference type="EMBL" id="VFFF01000004">
    <property type="protein sequence ID" value="TNY30664.1"/>
    <property type="molecule type" value="Genomic_DNA"/>
</dbReference>